<sequence length="739" mass="84093">MASPKSVLSKTLQSITLSKIRELESRHRSYETRKREHLARADAAADERDRLACLLEAVRELSPTAAKDAALNNLRRWLDQSRYDASISVSKLASFNRQLRAKLDIQSRKLDMAHLYSRLLTEWMDQPLVDPLPASADDPDNDSFELVERQRQRLSELVDKFESVVFEPLETDEAEIRSQKELEKLRNKIEDASASFMSETAPFDEESLTSCIKGLLTEDILSDEKQAILRDFLESDVAKSEIADVLNMRFSDLKQWHWDAGKDGIHVLPRRSLNGKYRVWADDDILQMIFVQYIGIGLCNLLKPALKAFIEVVYSRDLEGHRAPSPADLERRRFYLNNTPVPIASIESRRKSDYFDKFFLSQLPATETSLFDGDNKYDDDDDDDDNDSDDSEVADVNTSPQKRSGIKQQLLRHLTAELIVHRLRGLTHDTRTVPGGGVALVQTDLQWYAPGLSHSTVFAVMRYVGFGQDWIDFFKKYLESPLNLDAASDDRPQLGPRIRKRGVPMAHASEKFTGELVLFFMDLAVNRETGILLYRLHDDIWLVGEPRRSAQAWSCMQSFAKVFGLDFNKTKTGSVYLPGSSKKDATITKTLPAGPVKIGFLCLDPESGKWVIDQKLVVAHVDQLKKQLTECKSVLSWVQTWNSCIGRFFSHTFGEPAYCFGREHVDEVLNTYRNMLRIPTYSVVVDHGFKHPTLFSQWRGRARQWLLQRLLDLRFTSRPDDGSLDLHGSLGNGSQAGAP</sequence>
<evidence type="ECO:0000256" key="1">
    <source>
        <dbReference type="SAM" id="MobiDB-lite"/>
    </source>
</evidence>
<evidence type="ECO:0000313" key="2">
    <source>
        <dbReference type="EMBL" id="KAK0744808.1"/>
    </source>
</evidence>
<protein>
    <recommendedName>
        <fullName evidence="4">Reverse transcriptase</fullName>
    </recommendedName>
</protein>
<name>A0AA40K3Q7_9PEZI</name>
<dbReference type="AlphaFoldDB" id="A0AA40K3Q7"/>
<dbReference type="PANTHER" id="PTHR37015:SF1">
    <property type="entry name" value="REVERSE TRANSCRIPTASE DOMAIN-CONTAINING PROTEIN"/>
    <property type="match status" value="1"/>
</dbReference>
<accession>A0AA40K3Q7</accession>
<evidence type="ECO:0008006" key="4">
    <source>
        <dbReference type="Google" id="ProtNLM"/>
    </source>
</evidence>
<feature type="compositionally biased region" description="Acidic residues" evidence="1">
    <location>
        <begin position="377"/>
        <end position="393"/>
    </location>
</feature>
<proteinExistence type="predicted"/>
<comment type="caution">
    <text evidence="2">The sequence shown here is derived from an EMBL/GenBank/DDBJ whole genome shotgun (WGS) entry which is preliminary data.</text>
</comment>
<reference evidence="2" key="1">
    <citation type="submission" date="2023-06" db="EMBL/GenBank/DDBJ databases">
        <title>Genome-scale phylogeny and comparative genomics of the fungal order Sordariales.</title>
        <authorList>
            <consortium name="Lawrence Berkeley National Laboratory"/>
            <person name="Hensen N."/>
            <person name="Bonometti L."/>
            <person name="Westerberg I."/>
            <person name="Brannstrom I.O."/>
            <person name="Guillou S."/>
            <person name="Cros-Aarteil S."/>
            <person name="Calhoun S."/>
            <person name="Haridas S."/>
            <person name="Kuo A."/>
            <person name="Mondo S."/>
            <person name="Pangilinan J."/>
            <person name="Riley R."/>
            <person name="Labutti K."/>
            <person name="Andreopoulos B."/>
            <person name="Lipzen A."/>
            <person name="Chen C."/>
            <person name="Yanf M."/>
            <person name="Daum C."/>
            <person name="Ng V."/>
            <person name="Clum A."/>
            <person name="Steindorff A."/>
            <person name="Ohm R."/>
            <person name="Martin F."/>
            <person name="Silar P."/>
            <person name="Natvig D."/>
            <person name="Lalanne C."/>
            <person name="Gautier V."/>
            <person name="Ament-Velasquez S.L."/>
            <person name="Kruys A."/>
            <person name="Hutchinson M.I."/>
            <person name="Powell A.J."/>
            <person name="Barry K."/>
            <person name="Miller A.N."/>
            <person name="Grigoriev I.V."/>
            <person name="Debuchy R."/>
            <person name="Gladieux P."/>
            <person name="Thoren M.H."/>
            <person name="Johannesson H."/>
        </authorList>
    </citation>
    <scope>NUCLEOTIDE SEQUENCE</scope>
    <source>
        <strain evidence="2">CBS 540.89</strain>
    </source>
</reference>
<dbReference type="EMBL" id="JAUKTV010000002">
    <property type="protein sequence ID" value="KAK0744808.1"/>
    <property type="molecule type" value="Genomic_DNA"/>
</dbReference>
<gene>
    <name evidence="2" type="ORF">B0T21DRAFT_407878</name>
</gene>
<feature type="region of interest" description="Disordered" evidence="1">
    <location>
        <begin position="370"/>
        <end position="406"/>
    </location>
</feature>
<dbReference type="Proteomes" id="UP001172159">
    <property type="component" value="Unassembled WGS sequence"/>
</dbReference>
<organism evidence="2 3">
    <name type="scientific">Apiosordaria backusii</name>
    <dbReference type="NCBI Taxonomy" id="314023"/>
    <lineage>
        <taxon>Eukaryota</taxon>
        <taxon>Fungi</taxon>
        <taxon>Dikarya</taxon>
        <taxon>Ascomycota</taxon>
        <taxon>Pezizomycotina</taxon>
        <taxon>Sordariomycetes</taxon>
        <taxon>Sordariomycetidae</taxon>
        <taxon>Sordariales</taxon>
        <taxon>Lasiosphaeriaceae</taxon>
        <taxon>Apiosordaria</taxon>
    </lineage>
</organism>
<dbReference type="PANTHER" id="PTHR37015">
    <property type="entry name" value="REVERSE TRANSCRIPTASE DOMAIN-CONTAINING PROTEIN"/>
    <property type="match status" value="1"/>
</dbReference>
<evidence type="ECO:0000313" key="3">
    <source>
        <dbReference type="Proteomes" id="UP001172159"/>
    </source>
</evidence>
<keyword evidence="3" id="KW-1185">Reference proteome</keyword>